<accession>A0A2I1I0F4</accession>
<dbReference type="Proteomes" id="UP000234198">
    <property type="component" value="Unassembled WGS sequence"/>
</dbReference>
<evidence type="ECO:0000313" key="2">
    <source>
        <dbReference type="EMBL" id="PKY64611.1"/>
    </source>
</evidence>
<feature type="transmembrane region" description="Helical" evidence="1">
    <location>
        <begin position="15"/>
        <end position="39"/>
    </location>
</feature>
<name>A0A2I1I0F4_9ACTO</name>
<dbReference type="RefSeq" id="WP_034496531.1">
    <property type="nucleotide sequence ID" value="NZ_PKKM01000005.1"/>
</dbReference>
<keyword evidence="1" id="KW-0812">Transmembrane</keyword>
<organism evidence="2 3">
    <name type="scientific">Schaalia odontolytica</name>
    <dbReference type="NCBI Taxonomy" id="1660"/>
    <lineage>
        <taxon>Bacteria</taxon>
        <taxon>Bacillati</taxon>
        <taxon>Actinomycetota</taxon>
        <taxon>Actinomycetes</taxon>
        <taxon>Actinomycetales</taxon>
        <taxon>Actinomycetaceae</taxon>
        <taxon>Schaalia</taxon>
    </lineage>
</organism>
<reference evidence="2 3" key="1">
    <citation type="submission" date="2017-12" db="EMBL/GenBank/DDBJ databases">
        <title>Phylogenetic diversity of female urinary microbiome.</title>
        <authorList>
            <person name="Thomas-White K."/>
            <person name="Wolfe A.J."/>
        </authorList>
    </citation>
    <scope>NUCLEOTIDE SEQUENCE [LARGE SCALE GENOMIC DNA]</scope>
    <source>
        <strain evidence="2 3">UMB0018</strain>
    </source>
</reference>
<comment type="caution">
    <text evidence="2">The sequence shown here is derived from an EMBL/GenBank/DDBJ whole genome shotgun (WGS) entry which is preliminary data.</text>
</comment>
<evidence type="ECO:0000313" key="3">
    <source>
        <dbReference type="Proteomes" id="UP000234198"/>
    </source>
</evidence>
<proteinExistence type="predicted"/>
<evidence type="ECO:0000256" key="1">
    <source>
        <dbReference type="SAM" id="Phobius"/>
    </source>
</evidence>
<sequence length="146" mass="15503">MLLCPKGDAVSNSTALIALVGLAIALVWAWAWFGIGASARRVSVRLELGAGHAAGEMGRVVWPLMPLLSLLWFLTADLMAREARGLDTLGSLGLVIGVLALMGAAAVQALYFGGLPAWAYPGWMARRYYASHPGARERELGTRAVI</sequence>
<protein>
    <submittedName>
        <fullName evidence="2">Uncharacterized protein</fullName>
    </submittedName>
</protein>
<feature type="transmembrane region" description="Helical" evidence="1">
    <location>
        <begin position="60"/>
        <end position="80"/>
    </location>
</feature>
<feature type="transmembrane region" description="Helical" evidence="1">
    <location>
        <begin position="92"/>
        <end position="118"/>
    </location>
</feature>
<keyword evidence="1" id="KW-1133">Transmembrane helix</keyword>
<dbReference type="AlphaFoldDB" id="A0A2I1I0F4"/>
<gene>
    <name evidence="2" type="ORF">CYJ22_04215</name>
</gene>
<dbReference type="EMBL" id="PKKM01000005">
    <property type="protein sequence ID" value="PKY64611.1"/>
    <property type="molecule type" value="Genomic_DNA"/>
</dbReference>
<keyword evidence="1" id="KW-0472">Membrane</keyword>